<gene>
    <name evidence="1" type="ORF">NV381_22355</name>
</gene>
<name>A0ABT1YL77_9BACL</name>
<dbReference type="RefSeq" id="WP_258215504.1">
    <property type="nucleotide sequence ID" value="NZ_JANQBD010000017.1"/>
</dbReference>
<dbReference type="Proteomes" id="UP001300012">
    <property type="component" value="Unassembled WGS sequence"/>
</dbReference>
<proteinExistence type="predicted"/>
<reference evidence="1 2" key="1">
    <citation type="submission" date="2022-08" db="EMBL/GenBank/DDBJ databases">
        <title>Paenibacillus endoradicis sp. nov., Paenibacillus radicibacter sp. nov and Paenibacillus pararadicis sp. nov., three cold-adapted plant growth-promoting bacteria isolated from root of Larix gmelinii in Great Khingan.</title>
        <authorList>
            <person name="Xue H."/>
        </authorList>
    </citation>
    <scope>NUCLEOTIDE SEQUENCE [LARGE SCALE GENOMIC DNA]</scope>
    <source>
        <strain evidence="1 2">N5-1-1-5</strain>
    </source>
</reference>
<protein>
    <submittedName>
        <fullName evidence="1">Uncharacterized protein</fullName>
    </submittedName>
</protein>
<evidence type="ECO:0000313" key="1">
    <source>
        <dbReference type="EMBL" id="MCR8633934.1"/>
    </source>
</evidence>
<sequence>MSETTNPKPSMKQAYFNQSSQEADLQHRIKTLQHLQQQIIQSALLLGSILHTDTLSDVVEALHKMRSDLERQALSLKLKQSILISDSNRGTNV</sequence>
<comment type="caution">
    <text evidence="1">The sequence shown here is derived from an EMBL/GenBank/DDBJ whole genome shotgun (WGS) entry which is preliminary data.</text>
</comment>
<accession>A0ABT1YL77</accession>
<dbReference type="EMBL" id="JANQBD010000017">
    <property type="protein sequence ID" value="MCR8633934.1"/>
    <property type="molecule type" value="Genomic_DNA"/>
</dbReference>
<organism evidence="1 2">
    <name type="scientific">Paenibacillus radicis</name>
    <name type="common">ex Xue et al. 2023</name>
    <dbReference type="NCBI Taxonomy" id="2972489"/>
    <lineage>
        <taxon>Bacteria</taxon>
        <taxon>Bacillati</taxon>
        <taxon>Bacillota</taxon>
        <taxon>Bacilli</taxon>
        <taxon>Bacillales</taxon>
        <taxon>Paenibacillaceae</taxon>
        <taxon>Paenibacillus</taxon>
    </lineage>
</organism>
<evidence type="ECO:0000313" key="2">
    <source>
        <dbReference type="Proteomes" id="UP001300012"/>
    </source>
</evidence>
<keyword evidence="2" id="KW-1185">Reference proteome</keyword>